<proteinExistence type="inferred from homology"/>
<keyword evidence="1" id="KW-0732">Signal</keyword>
<dbReference type="EMBL" id="JAMPKX010000005">
    <property type="protein sequence ID" value="MEP0947915.1"/>
    <property type="molecule type" value="Genomic_DNA"/>
</dbReference>
<dbReference type="PROSITE" id="PS51272">
    <property type="entry name" value="SLH"/>
    <property type="match status" value="1"/>
</dbReference>
<gene>
    <name evidence="4" type="ORF">NC992_13610</name>
</gene>
<dbReference type="Pfam" id="PF04966">
    <property type="entry name" value="OprB"/>
    <property type="match status" value="1"/>
</dbReference>
<keyword evidence="5" id="KW-1185">Reference proteome</keyword>
<feature type="domain" description="SLH" evidence="3">
    <location>
        <begin position="51"/>
        <end position="115"/>
    </location>
</feature>
<feature type="coiled-coil region" evidence="2">
    <location>
        <begin position="129"/>
        <end position="156"/>
    </location>
</feature>
<dbReference type="InterPro" id="IPR047684">
    <property type="entry name" value="Por_som-like"/>
</dbReference>
<feature type="chain" id="PRO_5044989635" evidence="1">
    <location>
        <begin position="29"/>
        <end position="496"/>
    </location>
</feature>
<dbReference type="PANTHER" id="PTHR43308">
    <property type="entry name" value="OUTER MEMBRANE PROTEIN ALPHA-RELATED"/>
    <property type="match status" value="1"/>
</dbReference>
<comment type="similarity">
    <text evidence="1">Belongs to the OprB family.</text>
</comment>
<evidence type="ECO:0000313" key="4">
    <source>
        <dbReference type="EMBL" id="MEP0947915.1"/>
    </source>
</evidence>
<accession>A0ABV0K5X7</accession>
<keyword evidence="2" id="KW-0175">Coiled coil</keyword>
<dbReference type="Proteomes" id="UP001482513">
    <property type="component" value="Unassembled WGS sequence"/>
</dbReference>
<dbReference type="InterPro" id="IPR051465">
    <property type="entry name" value="Cell_Envelope_Struct_Comp"/>
</dbReference>
<name>A0ABV0K5X7_9CYAN</name>
<sequence>MAKLFWQSLLAVPAALGAAVAVSGSAIAAEAATPLVSDFDQDSVQLAQITSVSELTDVLPSDWAFQALQSLVENYGCIQGYPDRTFRGQRSLTRFEFAAGLNSCLDVIATLIAQSGIDPDDLATIRRLQEEFQAELATLRGRVDALEAETATLRAQQFSTTTKLVGQADFHLVTPIDIVTGEASTSVAARARLNFDSSFTGNDRLRIRLQSARGNAISGDGFSDGLLGGLANASSSDAGNEDNTDYNVAVDDFYYQFPVGSRITVTASARGLQGDDWVTSTIVPFDGPSVADAGGPQFYDAGGSTTAGPGVGLSFALTDSIVFDAGYTSGEGGFTPSVGIFAANSQSYIGQLSFITDGFLDAGIAYIHSDRSDRFNGVAGATDTYAGLLNLDFGRFFVAGHGAYTTYNGGNDFSWTAGVGLNDFLAEGAQLGVYGGQLPQLLGTTNNPTLIEGYYEIPFNQFLTITPAVIYGDINTNLAGNDDIGLWGALRATFRF</sequence>
<dbReference type="NCBIfam" id="NF033921">
    <property type="entry name" value="por_somb"/>
    <property type="match status" value="1"/>
</dbReference>
<protein>
    <submittedName>
        <fullName evidence="4">Iron uptake porin</fullName>
    </submittedName>
</protein>
<evidence type="ECO:0000259" key="3">
    <source>
        <dbReference type="PROSITE" id="PS51272"/>
    </source>
</evidence>
<organism evidence="4 5">
    <name type="scientific">Leptolyngbya subtilissima DQ-A4</name>
    <dbReference type="NCBI Taxonomy" id="2933933"/>
    <lineage>
        <taxon>Bacteria</taxon>
        <taxon>Bacillati</taxon>
        <taxon>Cyanobacteriota</taxon>
        <taxon>Cyanophyceae</taxon>
        <taxon>Leptolyngbyales</taxon>
        <taxon>Leptolyngbyaceae</taxon>
        <taxon>Leptolyngbya group</taxon>
        <taxon>Leptolyngbya</taxon>
    </lineage>
</organism>
<evidence type="ECO:0000256" key="1">
    <source>
        <dbReference type="RuleBase" id="RU363072"/>
    </source>
</evidence>
<comment type="caution">
    <text evidence="4">The sequence shown here is derived from an EMBL/GenBank/DDBJ whole genome shotgun (WGS) entry which is preliminary data.</text>
</comment>
<reference evidence="4 5" key="1">
    <citation type="submission" date="2022-04" db="EMBL/GenBank/DDBJ databases">
        <title>Positive selection, recombination, and allopatry shape intraspecific diversity of widespread and dominant cyanobacteria.</title>
        <authorList>
            <person name="Wei J."/>
            <person name="Shu W."/>
            <person name="Hu C."/>
        </authorList>
    </citation>
    <scope>NUCLEOTIDE SEQUENCE [LARGE SCALE GENOMIC DNA]</scope>
    <source>
        <strain evidence="4 5">DQ-A4</strain>
    </source>
</reference>
<feature type="signal peptide" evidence="1">
    <location>
        <begin position="1"/>
        <end position="28"/>
    </location>
</feature>
<dbReference type="RefSeq" id="WP_190700600.1">
    <property type="nucleotide sequence ID" value="NZ_JAMPKX010000005.1"/>
</dbReference>
<dbReference type="PANTHER" id="PTHR43308:SF1">
    <property type="entry name" value="OUTER MEMBRANE PROTEIN ALPHA"/>
    <property type="match status" value="1"/>
</dbReference>
<dbReference type="InterPro" id="IPR007049">
    <property type="entry name" value="Carb-sel_porin_OprB"/>
</dbReference>
<evidence type="ECO:0000256" key="2">
    <source>
        <dbReference type="SAM" id="Coils"/>
    </source>
</evidence>
<dbReference type="Pfam" id="PF00395">
    <property type="entry name" value="SLH"/>
    <property type="match status" value="1"/>
</dbReference>
<evidence type="ECO:0000313" key="5">
    <source>
        <dbReference type="Proteomes" id="UP001482513"/>
    </source>
</evidence>
<dbReference type="InterPro" id="IPR001119">
    <property type="entry name" value="SLH_dom"/>
</dbReference>